<comment type="subcellular location">
    <subcellularLocation>
        <location evidence="1">Periplasm</location>
    </subcellularLocation>
</comment>
<dbReference type="SUPFAM" id="SSF53850">
    <property type="entry name" value="Periplasmic binding protein-like II"/>
    <property type="match status" value="1"/>
</dbReference>
<evidence type="ECO:0000313" key="7">
    <source>
        <dbReference type="EMBL" id="KIL37140.1"/>
    </source>
</evidence>
<evidence type="ECO:0000256" key="3">
    <source>
        <dbReference type="ARBA" id="ARBA00022729"/>
    </source>
</evidence>
<dbReference type="PROSITE" id="PS51257">
    <property type="entry name" value="PROKAR_LIPOPROTEIN"/>
    <property type="match status" value="1"/>
</dbReference>
<evidence type="ECO:0000313" key="8">
    <source>
        <dbReference type="Proteomes" id="UP000031967"/>
    </source>
</evidence>
<keyword evidence="3 5" id="KW-0732">Signal</keyword>
<dbReference type="PANTHER" id="PTHR30024">
    <property type="entry name" value="ALIPHATIC SULFONATES-BINDING PROTEIN-RELATED"/>
    <property type="match status" value="1"/>
</dbReference>
<dbReference type="PANTHER" id="PTHR30024:SF47">
    <property type="entry name" value="TAURINE-BINDING PERIPLASMIC PROTEIN"/>
    <property type="match status" value="1"/>
</dbReference>
<keyword evidence="8" id="KW-1185">Reference proteome</keyword>
<evidence type="ECO:0000256" key="1">
    <source>
        <dbReference type="ARBA" id="ARBA00004418"/>
    </source>
</evidence>
<protein>
    <submittedName>
        <fullName evidence="7">Nitrate ABC transporter substrate-binding protein</fullName>
    </submittedName>
</protein>
<feature type="domain" description="Solute-binding protein family 3/N-terminal" evidence="6">
    <location>
        <begin position="60"/>
        <end position="306"/>
    </location>
</feature>
<organism evidence="7 8">
    <name type="scientific">Gordoniibacillus kamchatkensis</name>
    <dbReference type="NCBI Taxonomy" id="1590651"/>
    <lineage>
        <taxon>Bacteria</taxon>
        <taxon>Bacillati</taxon>
        <taxon>Bacillota</taxon>
        <taxon>Bacilli</taxon>
        <taxon>Bacillales</taxon>
        <taxon>Paenibacillaceae</taxon>
        <taxon>Gordoniibacillus</taxon>
    </lineage>
</organism>
<name>A0ABR5A7V0_9BACL</name>
<feature type="signal peptide" evidence="5">
    <location>
        <begin position="1"/>
        <end position="22"/>
    </location>
</feature>
<evidence type="ECO:0000256" key="2">
    <source>
        <dbReference type="ARBA" id="ARBA00010742"/>
    </source>
</evidence>
<dbReference type="Pfam" id="PF09084">
    <property type="entry name" value="NMT1"/>
    <property type="match status" value="1"/>
</dbReference>
<dbReference type="SMART" id="SM00062">
    <property type="entry name" value="PBPb"/>
    <property type="match status" value="1"/>
</dbReference>
<reference evidence="7 8" key="1">
    <citation type="submission" date="2014-12" db="EMBL/GenBank/DDBJ databases">
        <title>Draft genome sequence of Paenibacillus kamchatkensis strain B-2647.</title>
        <authorList>
            <person name="Karlyshev A.V."/>
            <person name="Kudryashova E.B."/>
        </authorList>
    </citation>
    <scope>NUCLEOTIDE SEQUENCE [LARGE SCALE GENOMIC DNA]</scope>
    <source>
        <strain evidence="7 8">VKM B-2647</strain>
    </source>
</reference>
<comment type="similarity">
    <text evidence="2">Belongs to the bacterial solute-binding protein SsuA/TauA family.</text>
</comment>
<feature type="chain" id="PRO_5045281215" evidence="5">
    <location>
        <begin position="23"/>
        <end position="366"/>
    </location>
</feature>
<evidence type="ECO:0000259" key="6">
    <source>
        <dbReference type="SMART" id="SM00062"/>
    </source>
</evidence>
<dbReference type="InterPro" id="IPR001638">
    <property type="entry name" value="Solute-binding_3/MltF_N"/>
</dbReference>
<dbReference type="Proteomes" id="UP000031967">
    <property type="component" value="Unassembled WGS sequence"/>
</dbReference>
<dbReference type="RefSeq" id="WP_041052447.1">
    <property type="nucleotide sequence ID" value="NZ_JXAK01000100.1"/>
</dbReference>
<proteinExistence type="inferred from homology"/>
<sequence>MKKWMKPAGITTASVLAVSMLAAGCGKQDNQTAGSAAAPAPAAGGSNQAAATKPSGPPQKVKIMVGGLEKIIYLPAKLTESLGYFKDEGLDVELTSEAAGQNAEEALVAGQIDATVGFYDHTIDLQSKGKFLESVVQFEGVPGETLVVSNKLKDSVKTLADLKGKNIGVTGLGSSTNFLANYLVTKGGNTSKDYVPLAVGSGNTLIAAMQQGKVDLAVTTEPTVSMLKAKGIASTFVDMLSIEGTKQALGGTYPAACLYMRNDYVKGHPDITQKLANAFVKTLQYINTHSAEEIADKMPKEYYAGDKDMYVTALKASLPSFTKDGKMPADGPAKVLDVLTTFNPKLKDAKIDLSQTYTTQFVDKVK</sequence>
<gene>
    <name evidence="7" type="ORF">SD70_31090</name>
</gene>
<dbReference type="InterPro" id="IPR015168">
    <property type="entry name" value="SsuA/THI5"/>
</dbReference>
<feature type="compositionally biased region" description="Low complexity" evidence="4">
    <location>
        <begin position="30"/>
        <end position="52"/>
    </location>
</feature>
<dbReference type="Gene3D" id="3.40.190.10">
    <property type="entry name" value="Periplasmic binding protein-like II"/>
    <property type="match status" value="2"/>
</dbReference>
<comment type="caution">
    <text evidence="7">The sequence shown here is derived from an EMBL/GenBank/DDBJ whole genome shotgun (WGS) entry which is preliminary data.</text>
</comment>
<evidence type="ECO:0000256" key="5">
    <source>
        <dbReference type="SAM" id="SignalP"/>
    </source>
</evidence>
<feature type="region of interest" description="Disordered" evidence="4">
    <location>
        <begin position="30"/>
        <end position="58"/>
    </location>
</feature>
<accession>A0ABR5A7V0</accession>
<evidence type="ECO:0000256" key="4">
    <source>
        <dbReference type="SAM" id="MobiDB-lite"/>
    </source>
</evidence>
<dbReference type="EMBL" id="JXAK01000100">
    <property type="protein sequence ID" value="KIL37140.1"/>
    <property type="molecule type" value="Genomic_DNA"/>
</dbReference>